<keyword evidence="3" id="KW-1185">Reference proteome</keyword>
<protein>
    <submittedName>
        <fullName evidence="2">Uncharacterized protein</fullName>
    </submittedName>
</protein>
<evidence type="ECO:0000313" key="3">
    <source>
        <dbReference type="Proteomes" id="UP000291116"/>
    </source>
</evidence>
<name>A0A448ZLC6_9STRA</name>
<sequence>MVRCDGHNQKYSTIDEEYAGIDFSNWKRGDWCWLSPPPSPPRKPKPKPIPSVSSHPPQKRRLSSEDGTDTPSNPLRFHKQMKVKPDFPVSSSGGIHISHHRHESTTPTEPMLMEKRGSSCKTKAEPSGDRGNDTNTVPAIATTVSTSKQWFLPKQEKRERTEHKLRAAREKAYEKYADRTLLHRFRGIGLLGGNLQMTFPSPRKGCPKTFDENNNIRQGYPRPRRALNHPNVALATGEKFNMEAFTIATFSGFWQPNGPNFAAQPTAAVTSLPGCMFEDRSLAVPFFIKRSLTKRGAKREGRILGWEYVGNYRYASDPDLTLWGSAGSVPDACKRGLEDRILRSAASGDDDFGRRILDHWRNKLNVALEQQSDSGNDGENDTPNSMIQRAIAMGYGPATNDKDLLRLVLELDEYHEQYIIEFVEYDEAIYKYCSKGPTSKNSRGEVQATRGGALATAEDWYNFSNENMVML</sequence>
<organism evidence="2 3">
    <name type="scientific">Pseudo-nitzschia multistriata</name>
    <dbReference type="NCBI Taxonomy" id="183589"/>
    <lineage>
        <taxon>Eukaryota</taxon>
        <taxon>Sar</taxon>
        <taxon>Stramenopiles</taxon>
        <taxon>Ochrophyta</taxon>
        <taxon>Bacillariophyta</taxon>
        <taxon>Bacillariophyceae</taxon>
        <taxon>Bacillariophycidae</taxon>
        <taxon>Bacillariales</taxon>
        <taxon>Bacillariaceae</taxon>
        <taxon>Pseudo-nitzschia</taxon>
    </lineage>
</organism>
<evidence type="ECO:0000313" key="2">
    <source>
        <dbReference type="EMBL" id="VEU42831.1"/>
    </source>
</evidence>
<dbReference type="EMBL" id="CAACVS010000486">
    <property type="protein sequence ID" value="VEU42831.1"/>
    <property type="molecule type" value="Genomic_DNA"/>
</dbReference>
<proteinExistence type="predicted"/>
<accession>A0A448ZLC6</accession>
<reference evidence="2 3" key="1">
    <citation type="submission" date="2019-01" db="EMBL/GenBank/DDBJ databases">
        <authorList>
            <person name="Ferrante I. M."/>
        </authorList>
    </citation>
    <scope>NUCLEOTIDE SEQUENCE [LARGE SCALE GENOMIC DNA]</scope>
    <source>
        <strain evidence="2 3">B856</strain>
    </source>
</reference>
<evidence type="ECO:0000256" key="1">
    <source>
        <dbReference type="SAM" id="MobiDB-lite"/>
    </source>
</evidence>
<feature type="region of interest" description="Disordered" evidence="1">
    <location>
        <begin position="33"/>
        <end position="136"/>
    </location>
</feature>
<dbReference type="AlphaFoldDB" id="A0A448ZLC6"/>
<gene>
    <name evidence="2" type="ORF">PSNMU_V1.4_AUG-EV-PASAV3_0098160</name>
</gene>
<dbReference type="OrthoDB" id="55164at2759"/>
<feature type="compositionally biased region" description="Basic and acidic residues" evidence="1">
    <location>
        <begin position="112"/>
        <end position="132"/>
    </location>
</feature>
<dbReference type="Proteomes" id="UP000291116">
    <property type="component" value="Unassembled WGS sequence"/>
</dbReference>